<evidence type="ECO:0000256" key="1">
    <source>
        <dbReference type="ARBA" id="ARBA00022723"/>
    </source>
</evidence>
<evidence type="ECO:0000256" key="5">
    <source>
        <dbReference type="PROSITE-ProRule" id="PRU00723"/>
    </source>
</evidence>
<dbReference type="Proteomes" id="UP001189429">
    <property type="component" value="Unassembled WGS sequence"/>
</dbReference>
<keyword evidence="3 5" id="KW-0863">Zinc-finger</keyword>
<evidence type="ECO:0000259" key="7">
    <source>
        <dbReference type="PROSITE" id="PS50103"/>
    </source>
</evidence>
<evidence type="ECO:0000313" key="8">
    <source>
        <dbReference type="EMBL" id="CAK0830778.1"/>
    </source>
</evidence>
<keyword evidence="2" id="KW-0677">Repeat</keyword>
<feature type="zinc finger region" description="C3H1-type" evidence="5">
    <location>
        <begin position="57"/>
        <end position="85"/>
    </location>
</feature>
<dbReference type="PANTHER" id="PTHR12547">
    <property type="entry name" value="CCCH ZINC FINGER/TIS11-RELATED"/>
    <property type="match status" value="1"/>
</dbReference>
<evidence type="ECO:0000256" key="4">
    <source>
        <dbReference type="ARBA" id="ARBA00022833"/>
    </source>
</evidence>
<protein>
    <recommendedName>
        <fullName evidence="7">C3H1-type domain-containing protein</fullName>
    </recommendedName>
</protein>
<dbReference type="SUPFAM" id="SSF90229">
    <property type="entry name" value="CCCH zinc finger"/>
    <property type="match status" value="1"/>
</dbReference>
<comment type="caution">
    <text evidence="8">The sequence shown here is derived from an EMBL/GenBank/DDBJ whole genome shotgun (WGS) entry which is preliminary data.</text>
</comment>
<keyword evidence="1 5" id="KW-0479">Metal-binding</keyword>
<evidence type="ECO:0000256" key="3">
    <source>
        <dbReference type="ARBA" id="ARBA00022771"/>
    </source>
</evidence>
<keyword evidence="4 5" id="KW-0862">Zinc</keyword>
<keyword evidence="9" id="KW-1185">Reference proteome</keyword>
<dbReference type="InterPro" id="IPR036855">
    <property type="entry name" value="Znf_CCCH_sf"/>
</dbReference>
<dbReference type="SMART" id="SM00356">
    <property type="entry name" value="ZnF_C3H1"/>
    <property type="match status" value="2"/>
</dbReference>
<proteinExistence type="predicted"/>
<evidence type="ECO:0000313" key="9">
    <source>
        <dbReference type="Proteomes" id="UP001189429"/>
    </source>
</evidence>
<name>A0ABN9SFD5_9DINO</name>
<dbReference type="Gene3D" id="3.30.1370.210">
    <property type="match status" value="1"/>
</dbReference>
<evidence type="ECO:0000256" key="2">
    <source>
        <dbReference type="ARBA" id="ARBA00022737"/>
    </source>
</evidence>
<sequence length="208" mass="22335">MSGCRAAGDMSHADGSPTLAPVDSVAGFAVSGSGGATGDTDDQEALDELPARMRSKFQKTKYCEFFFKRGRCRKRTRCMFAHSEAELRPLPDLRFTKMCPSVVAGEACAQEGCMYAHGPHELRPPEAEGRGDGPPEPPREPQKLELAETKSTGSGSLNEDDEDLSLAGPPGAFQRQMTEDPVALCVCVMRVKNTFMRGGGSLSTRMSA</sequence>
<feature type="region of interest" description="Disordered" evidence="6">
    <location>
        <begin position="119"/>
        <end position="174"/>
    </location>
</feature>
<dbReference type="PROSITE" id="PS50103">
    <property type="entry name" value="ZF_C3H1"/>
    <property type="match status" value="1"/>
</dbReference>
<feature type="domain" description="C3H1-type" evidence="7">
    <location>
        <begin position="57"/>
        <end position="85"/>
    </location>
</feature>
<organism evidence="8 9">
    <name type="scientific">Prorocentrum cordatum</name>
    <dbReference type="NCBI Taxonomy" id="2364126"/>
    <lineage>
        <taxon>Eukaryota</taxon>
        <taxon>Sar</taxon>
        <taxon>Alveolata</taxon>
        <taxon>Dinophyceae</taxon>
        <taxon>Prorocentrales</taxon>
        <taxon>Prorocentraceae</taxon>
        <taxon>Prorocentrum</taxon>
    </lineage>
</organism>
<reference evidence="8" key="1">
    <citation type="submission" date="2023-10" db="EMBL/GenBank/DDBJ databases">
        <authorList>
            <person name="Chen Y."/>
            <person name="Shah S."/>
            <person name="Dougan E. K."/>
            <person name="Thang M."/>
            <person name="Chan C."/>
        </authorList>
    </citation>
    <scope>NUCLEOTIDE SEQUENCE [LARGE SCALE GENOMIC DNA]</scope>
</reference>
<dbReference type="EMBL" id="CAUYUJ010011017">
    <property type="protein sequence ID" value="CAK0830778.1"/>
    <property type="molecule type" value="Genomic_DNA"/>
</dbReference>
<feature type="compositionally biased region" description="Basic and acidic residues" evidence="6">
    <location>
        <begin position="119"/>
        <end position="148"/>
    </location>
</feature>
<dbReference type="PANTHER" id="PTHR12547:SF18">
    <property type="entry name" value="PROTEIN TIS11"/>
    <property type="match status" value="1"/>
</dbReference>
<dbReference type="InterPro" id="IPR000571">
    <property type="entry name" value="Znf_CCCH"/>
</dbReference>
<accession>A0ABN9SFD5</accession>
<dbReference type="InterPro" id="IPR045877">
    <property type="entry name" value="ZFP36-like"/>
</dbReference>
<evidence type="ECO:0000256" key="6">
    <source>
        <dbReference type="SAM" id="MobiDB-lite"/>
    </source>
</evidence>
<gene>
    <name evidence="8" type="ORF">PCOR1329_LOCUS29315</name>
</gene>